<dbReference type="EMBL" id="CACRXK020007427">
    <property type="protein sequence ID" value="CAB4012213.1"/>
    <property type="molecule type" value="Genomic_DNA"/>
</dbReference>
<sequence length="159" mass="18430">MISSPLPEELPRYMQINYEKDVDSMRVTEVENRLTILNERKEGEDETEMRERLKLKHQMKINCVTLRPDCLEELSDATTTTTGVPVADKRRFFHGYSPSCQYEASQQKDRQQLVFKGPHGKANFLAKSNKPFHGLTKPKLNTRSIYKGEKERIRASLEG</sequence>
<protein>
    <submittedName>
        <fullName evidence="1">Uncharacterized protein</fullName>
    </submittedName>
</protein>
<comment type="caution">
    <text evidence="1">The sequence shown here is derived from an EMBL/GenBank/DDBJ whole genome shotgun (WGS) entry which is preliminary data.</text>
</comment>
<gene>
    <name evidence="1" type="ORF">PACLA_8A009560</name>
</gene>
<keyword evidence="2" id="KW-1185">Reference proteome</keyword>
<proteinExistence type="predicted"/>
<accession>A0A7D9IQ28</accession>
<evidence type="ECO:0000313" key="1">
    <source>
        <dbReference type="EMBL" id="CAB4012213.1"/>
    </source>
</evidence>
<evidence type="ECO:0000313" key="2">
    <source>
        <dbReference type="Proteomes" id="UP001152795"/>
    </source>
</evidence>
<reference evidence="1" key="1">
    <citation type="submission" date="2020-04" db="EMBL/GenBank/DDBJ databases">
        <authorList>
            <person name="Alioto T."/>
            <person name="Alioto T."/>
            <person name="Gomez Garrido J."/>
        </authorList>
    </citation>
    <scope>NUCLEOTIDE SEQUENCE</scope>
    <source>
        <strain evidence="1">A484AB</strain>
    </source>
</reference>
<dbReference type="AlphaFoldDB" id="A0A7D9IQ28"/>
<name>A0A7D9IQ28_PARCT</name>
<dbReference type="Proteomes" id="UP001152795">
    <property type="component" value="Unassembled WGS sequence"/>
</dbReference>
<organism evidence="1 2">
    <name type="scientific">Paramuricea clavata</name>
    <name type="common">Red gorgonian</name>
    <name type="synonym">Violescent sea-whip</name>
    <dbReference type="NCBI Taxonomy" id="317549"/>
    <lineage>
        <taxon>Eukaryota</taxon>
        <taxon>Metazoa</taxon>
        <taxon>Cnidaria</taxon>
        <taxon>Anthozoa</taxon>
        <taxon>Octocorallia</taxon>
        <taxon>Malacalcyonacea</taxon>
        <taxon>Plexauridae</taxon>
        <taxon>Paramuricea</taxon>
    </lineage>
</organism>